<dbReference type="PROSITE" id="PS51257">
    <property type="entry name" value="PROKAR_LIPOPROTEIN"/>
    <property type="match status" value="1"/>
</dbReference>
<dbReference type="AlphaFoldDB" id="X1UI55"/>
<organism evidence="1">
    <name type="scientific">marine sediment metagenome</name>
    <dbReference type="NCBI Taxonomy" id="412755"/>
    <lineage>
        <taxon>unclassified sequences</taxon>
        <taxon>metagenomes</taxon>
        <taxon>ecological metagenomes</taxon>
    </lineage>
</organism>
<gene>
    <name evidence="1" type="ORF">S12H4_59590</name>
</gene>
<name>X1UI55_9ZZZZ</name>
<reference evidence="1" key="1">
    <citation type="journal article" date="2014" name="Front. Microbiol.">
        <title>High frequency of phylogenetically diverse reductive dehalogenase-homologous genes in deep subseafloor sedimentary metagenomes.</title>
        <authorList>
            <person name="Kawai M."/>
            <person name="Futagami T."/>
            <person name="Toyoda A."/>
            <person name="Takaki Y."/>
            <person name="Nishi S."/>
            <person name="Hori S."/>
            <person name="Arai W."/>
            <person name="Tsubouchi T."/>
            <person name="Morono Y."/>
            <person name="Uchiyama I."/>
            <person name="Ito T."/>
            <person name="Fujiyama A."/>
            <person name="Inagaki F."/>
            <person name="Takami H."/>
        </authorList>
    </citation>
    <scope>NUCLEOTIDE SEQUENCE</scope>
    <source>
        <strain evidence="1">Expedition CK06-06</strain>
    </source>
</reference>
<protein>
    <submittedName>
        <fullName evidence="1">Uncharacterized protein</fullName>
    </submittedName>
</protein>
<comment type="caution">
    <text evidence="1">The sequence shown here is derived from an EMBL/GenBank/DDBJ whole genome shotgun (WGS) entry which is preliminary data.</text>
</comment>
<dbReference type="EMBL" id="BARW01038982">
    <property type="protein sequence ID" value="GAJ17224.1"/>
    <property type="molecule type" value="Genomic_DNA"/>
</dbReference>
<proteinExistence type="predicted"/>
<evidence type="ECO:0000313" key="1">
    <source>
        <dbReference type="EMBL" id="GAJ17224.1"/>
    </source>
</evidence>
<accession>X1UI55</accession>
<feature type="non-terminal residue" evidence="1">
    <location>
        <position position="43"/>
    </location>
</feature>
<sequence>MKSKSLLILLSSICLVLILAALPFVTACAAQPTAPAKESIKIG</sequence>